<keyword evidence="2" id="KW-1185">Reference proteome</keyword>
<evidence type="ECO:0000313" key="2">
    <source>
        <dbReference type="Proteomes" id="UP001611580"/>
    </source>
</evidence>
<name>A0ABW7XJ30_9MICO</name>
<proteinExistence type="predicted"/>
<accession>A0ABW7XJ30</accession>
<reference evidence="1 2" key="1">
    <citation type="submission" date="2024-10" db="EMBL/GenBank/DDBJ databases">
        <title>The Natural Products Discovery Center: Release of the First 8490 Sequenced Strains for Exploring Actinobacteria Biosynthetic Diversity.</title>
        <authorList>
            <person name="Kalkreuter E."/>
            <person name="Kautsar S.A."/>
            <person name="Yang D."/>
            <person name="Bader C.D."/>
            <person name="Teijaro C.N."/>
            <person name="Fluegel L."/>
            <person name="Davis C.M."/>
            <person name="Simpson J.R."/>
            <person name="Lauterbach L."/>
            <person name="Steele A.D."/>
            <person name="Gui C."/>
            <person name="Meng S."/>
            <person name="Li G."/>
            <person name="Viehrig K."/>
            <person name="Ye F."/>
            <person name="Su P."/>
            <person name="Kiefer A.F."/>
            <person name="Nichols A."/>
            <person name="Cepeda A.J."/>
            <person name="Yan W."/>
            <person name="Fan B."/>
            <person name="Jiang Y."/>
            <person name="Adhikari A."/>
            <person name="Zheng C.-J."/>
            <person name="Schuster L."/>
            <person name="Cowan T.M."/>
            <person name="Smanski M.J."/>
            <person name="Chevrette M.G."/>
            <person name="De Carvalho L.P.S."/>
            <person name="Shen B."/>
        </authorList>
    </citation>
    <scope>NUCLEOTIDE SEQUENCE [LARGE SCALE GENOMIC DNA]</scope>
    <source>
        <strain evidence="1 2">NPDC019481</strain>
    </source>
</reference>
<dbReference type="PROSITE" id="PS51257">
    <property type="entry name" value="PROKAR_LIPOPROTEIN"/>
    <property type="match status" value="1"/>
</dbReference>
<comment type="caution">
    <text evidence="1">The sequence shown here is derived from an EMBL/GenBank/DDBJ whole genome shotgun (WGS) entry which is preliminary data.</text>
</comment>
<dbReference type="Proteomes" id="UP001611580">
    <property type="component" value="Unassembled WGS sequence"/>
</dbReference>
<protein>
    <recommendedName>
        <fullName evidence="3">Lipoprotein</fullName>
    </recommendedName>
</protein>
<evidence type="ECO:0000313" key="1">
    <source>
        <dbReference type="EMBL" id="MFI2487526.1"/>
    </source>
</evidence>
<gene>
    <name evidence="1" type="ORF">ACH47X_11485</name>
</gene>
<dbReference type="EMBL" id="JBIRYI010000006">
    <property type="protein sequence ID" value="MFI2487526.1"/>
    <property type="molecule type" value="Genomic_DNA"/>
</dbReference>
<organism evidence="1 2">
    <name type="scientific">Promicromonospora kroppenstedtii</name>
    <dbReference type="NCBI Taxonomy" id="440482"/>
    <lineage>
        <taxon>Bacteria</taxon>
        <taxon>Bacillati</taxon>
        <taxon>Actinomycetota</taxon>
        <taxon>Actinomycetes</taxon>
        <taxon>Micrococcales</taxon>
        <taxon>Promicromonosporaceae</taxon>
        <taxon>Promicromonospora</taxon>
    </lineage>
</organism>
<dbReference type="RefSeq" id="WP_397404321.1">
    <property type="nucleotide sequence ID" value="NZ_JBIRYI010000006.1"/>
</dbReference>
<evidence type="ECO:0008006" key="3">
    <source>
        <dbReference type="Google" id="ProtNLM"/>
    </source>
</evidence>
<sequence length="186" mass="19600">MRARVGASLFGVLLVGGLLVGCAREASVANFTVPEKYATVEQLVADADVVALVQAGRSGVDVVDRVPWTRTELELRKVMLGEVEKDASLVVTQVGSASSPPGANLASILRSDHEYVVMLHRTDVGEYEVVGTGVWRADTLGASLTLHTAKPSCVPSAIPHVTTPWELELELGKVKTALGTGVIGKD</sequence>